<feature type="transmembrane region" description="Helical" evidence="1">
    <location>
        <begin position="226"/>
        <end position="242"/>
    </location>
</feature>
<feature type="transmembrane region" description="Helical" evidence="1">
    <location>
        <begin position="382"/>
        <end position="401"/>
    </location>
</feature>
<dbReference type="PANTHER" id="PTHR37422">
    <property type="entry name" value="TEICHURONIC ACID BIOSYNTHESIS PROTEIN TUAE"/>
    <property type="match status" value="1"/>
</dbReference>
<protein>
    <recommendedName>
        <fullName evidence="4">O-antigen ligase family protein</fullName>
    </recommendedName>
</protein>
<feature type="transmembrane region" description="Helical" evidence="1">
    <location>
        <begin position="149"/>
        <end position="169"/>
    </location>
</feature>
<gene>
    <name evidence="2" type="ORF">HDF14_003584</name>
</gene>
<feature type="transmembrane region" description="Helical" evidence="1">
    <location>
        <begin position="343"/>
        <end position="362"/>
    </location>
</feature>
<dbReference type="Proteomes" id="UP000535182">
    <property type="component" value="Unassembled WGS sequence"/>
</dbReference>
<keyword evidence="1" id="KW-1133">Transmembrane helix</keyword>
<evidence type="ECO:0000313" key="2">
    <source>
        <dbReference type="EMBL" id="MBB5329955.1"/>
    </source>
</evidence>
<feature type="transmembrane region" description="Helical" evidence="1">
    <location>
        <begin position="248"/>
        <end position="265"/>
    </location>
</feature>
<keyword evidence="1" id="KW-0472">Membrane</keyword>
<evidence type="ECO:0008006" key="4">
    <source>
        <dbReference type="Google" id="ProtNLM"/>
    </source>
</evidence>
<accession>A0A9X0QGS5</accession>
<dbReference type="PANTHER" id="PTHR37422:SF13">
    <property type="entry name" value="LIPOPOLYSACCHARIDE BIOSYNTHESIS PROTEIN PA4999-RELATED"/>
    <property type="match status" value="1"/>
</dbReference>
<keyword evidence="3" id="KW-1185">Reference proteome</keyword>
<name>A0A9X0QGS5_9BACT</name>
<evidence type="ECO:0000313" key="3">
    <source>
        <dbReference type="Proteomes" id="UP000535182"/>
    </source>
</evidence>
<feature type="transmembrane region" description="Helical" evidence="1">
    <location>
        <begin position="197"/>
        <end position="219"/>
    </location>
</feature>
<reference evidence="2 3" key="1">
    <citation type="submission" date="2020-08" db="EMBL/GenBank/DDBJ databases">
        <title>Genomic Encyclopedia of Type Strains, Phase IV (KMG-V): Genome sequencing to study the core and pangenomes of soil and plant-associated prokaryotes.</title>
        <authorList>
            <person name="Whitman W."/>
        </authorList>
    </citation>
    <scope>NUCLEOTIDE SEQUENCE [LARGE SCALE GENOMIC DNA]</scope>
    <source>
        <strain evidence="2 3">X5P2</strain>
    </source>
</reference>
<dbReference type="InterPro" id="IPR051533">
    <property type="entry name" value="WaaL-like"/>
</dbReference>
<organism evidence="2 3">
    <name type="scientific">Tunturiibacter gelidiferens</name>
    <dbReference type="NCBI Taxonomy" id="3069689"/>
    <lineage>
        <taxon>Bacteria</taxon>
        <taxon>Pseudomonadati</taxon>
        <taxon>Acidobacteriota</taxon>
        <taxon>Terriglobia</taxon>
        <taxon>Terriglobales</taxon>
        <taxon>Acidobacteriaceae</taxon>
        <taxon>Tunturiibacter</taxon>
    </lineage>
</organism>
<feature type="transmembrane region" description="Helical" evidence="1">
    <location>
        <begin position="272"/>
        <end position="293"/>
    </location>
</feature>
<sequence length="505" mass="55923">METRDLLFGGGSAETLLNPLVAVALLFAIGLILYLPRKHVIVPLLLAIFLIPKGQVLVIGGTHLTAVKILFLTGLLRWAISRRPVTLGGGWNSIDWVFALWAFCYPLVFTLQWMESQALIKSIGDSIDSFCGYFVLRFLVQDAEDARRVIRVFIVISAVIATCMLNEHFTQLNVFGLLGGVRRLSEMRDGSIRASGVFQHSILAGSFGATLLPLFLSLWREHKSKIAVSVGIISSTAIVATSNGSTPTLAYVAGIFALCLWPLRNQMRFLRWGLALTLVGLHLVMHGPVWSLIEKIDVTGSSSSYHRYMLMDNCIRHFGDWWFLGVKNYASWGDFMWDLSNQYVAYALTGGLVTVALFVATISRSFGRLGAARKQKNCRDAWFLWCLGAALFGHVVAYFGIGYFDQTQVAWFALLAIISAGTVQNKTATMGPRHILQSKLLNQPQPGAFENQGLRGFLGTAVSQRYSRVFDARKRHPLVTGRLLRASGIEGTLNPDSWPAKMEQS</sequence>
<keyword evidence="1" id="KW-0812">Transmembrane</keyword>
<proteinExistence type="predicted"/>
<dbReference type="EMBL" id="JACHEB010000008">
    <property type="protein sequence ID" value="MBB5329955.1"/>
    <property type="molecule type" value="Genomic_DNA"/>
</dbReference>
<feature type="transmembrane region" description="Helical" evidence="1">
    <location>
        <begin position="407"/>
        <end position="423"/>
    </location>
</feature>
<feature type="transmembrane region" description="Helical" evidence="1">
    <location>
        <begin position="96"/>
        <end position="114"/>
    </location>
</feature>
<feature type="transmembrane region" description="Helical" evidence="1">
    <location>
        <begin position="16"/>
        <end position="35"/>
    </location>
</feature>
<dbReference type="RefSeq" id="WP_183978925.1">
    <property type="nucleotide sequence ID" value="NZ_JACHEB010000008.1"/>
</dbReference>
<evidence type="ECO:0000256" key="1">
    <source>
        <dbReference type="SAM" id="Phobius"/>
    </source>
</evidence>
<dbReference type="AlphaFoldDB" id="A0A9X0QGS5"/>
<comment type="caution">
    <text evidence="2">The sequence shown here is derived from an EMBL/GenBank/DDBJ whole genome shotgun (WGS) entry which is preliminary data.</text>
</comment>